<dbReference type="PANTHER" id="PTHR46780">
    <property type="entry name" value="PROTEIN EVA-1"/>
    <property type="match status" value="1"/>
</dbReference>
<accession>A9V515</accession>
<name>A9V515_MONBE</name>
<protein>
    <recommendedName>
        <fullName evidence="1">SUEL-type lectin domain-containing protein</fullName>
    </recommendedName>
</protein>
<dbReference type="Pfam" id="PF25839">
    <property type="entry name" value="Apionate_lact_C"/>
    <property type="match status" value="1"/>
</dbReference>
<dbReference type="OMA" id="PIPEWDI"/>
<dbReference type="InterPro" id="IPR017853">
    <property type="entry name" value="GH"/>
</dbReference>
<dbReference type="EMBL" id="CH991560">
    <property type="protein sequence ID" value="EDQ87299.1"/>
    <property type="molecule type" value="Genomic_DNA"/>
</dbReference>
<organism evidence="2 3">
    <name type="scientific">Monosiga brevicollis</name>
    <name type="common">Choanoflagellate</name>
    <dbReference type="NCBI Taxonomy" id="81824"/>
    <lineage>
        <taxon>Eukaryota</taxon>
        <taxon>Choanoflagellata</taxon>
        <taxon>Craspedida</taxon>
        <taxon>Salpingoecidae</taxon>
        <taxon>Monosiga</taxon>
    </lineage>
</organism>
<dbReference type="KEGG" id="mbr:MONBRDRAFT_27352"/>
<dbReference type="STRING" id="81824.A9V515"/>
<evidence type="ECO:0000313" key="3">
    <source>
        <dbReference type="Proteomes" id="UP000001357"/>
    </source>
</evidence>
<keyword evidence="3" id="KW-1185">Reference proteome</keyword>
<dbReference type="InterPro" id="IPR000922">
    <property type="entry name" value="Lectin_gal-bd_dom"/>
</dbReference>
<gene>
    <name evidence="2" type="ORF">MONBRDRAFT_27352</name>
</gene>
<dbReference type="GeneID" id="5893158"/>
<dbReference type="Gene3D" id="2.60.120.740">
    <property type="match status" value="1"/>
</dbReference>
<dbReference type="Gene3D" id="3.20.20.80">
    <property type="entry name" value="Glycosidases"/>
    <property type="match status" value="1"/>
</dbReference>
<feature type="domain" description="SUEL-type lectin" evidence="1">
    <location>
        <begin position="423"/>
        <end position="502"/>
    </location>
</feature>
<dbReference type="InterPro" id="IPR043159">
    <property type="entry name" value="Lectin_gal-bd_sf"/>
</dbReference>
<dbReference type="CDD" id="cd22842">
    <property type="entry name" value="Gal_Rha_Lectin_BGal"/>
    <property type="match status" value="1"/>
</dbReference>
<dbReference type="InterPro" id="IPR058789">
    <property type="entry name" value="ApnL_C"/>
</dbReference>
<dbReference type="eggNOG" id="KOG0496">
    <property type="taxonomic scope" value="Eukaryota"/>
</dbReference>
<proteinExistence type="predicted"/>
<evidence type="ECO:0000313" key="2">
    <source>
        <dbReference type="EMBL" id="EDQ87299.1"/>
    </source>
</evidence>
<dbReference type="RefSeq" id="XP_001747912.1">
    <property type="nucleotide sequence ID" value="XM_001747860.1"/>
</dbReference>
<dbReference type="Proteomes" id="UP000001357">
    <property type="component" value="Unassembled WGS sequence"/>
</dbReference>
<sequence>VVTNPLLNTKTSPVASAFFQSLAALEADLVRYAAWYPYPKLSVAELDPPNATTRTTSWDFTNLMDMFEPFMNATYARGKRVLATFSTKPTWMYDTDDWSYPEDPNTVDFGYARGNPTPNTTKLLVDYYVRLVSWLITGEMIDEYGKVIGGGPRYNLTHWEVFNEPENCHGLTTVFDYIAQYDAIVNGIRAKVDPEHRIKFVGLALQDRSMEWIQPFLNASNHAPDTPIDLVSFHFYASSANRTDPNAYQQFFSDADGFLQEVVQIAAARDQLNPMTALSCNEMGVILPNDNDPTAAIPPQIYFVAAGAMYAYLVPHMTKLGVNVLGASQLAGSPPIPEWDIPDPQYPSVTLVNWTSGQGNPRYWVLKMFLEEFMYYMRAGGYSLFCLQFGAGDQLLYTSPIQTANTSNLLCGRVRGVLGYGNLSLACLAEGAVIADVQFAAFGTPTGSCGNYQHGTCDASNVTSYVQKACVGQRECTIVSDATFGDPCYGTYKDLVIQATCSQGPGVARPSDSDNTPAFAQAYLTVDGTKKVLMVNKTPGTVSVELAGACSHSAETMTSVRVVDEISGDGPPRKLDVSDENQVTLGPYATAVAILQ</sequence>
<dbReference type="SUPFAM" id="SSF51445">
    <property type="entry name" value="(Trans)glycosidases"/>
    <property type="match status" value="1"/>
</dbReference>
<dbReference type="PROSITE" id="PS50228">
    <property type="entry name" value="SUEL_LECTIN"/>
    <property type="match status" value="1"/>
</dbReference>
<feature type="non-terminal residue" evidence="2">
    <location>
        <position position="1"/>
    </location>
</feature>
<dbReference type="GO" id="GO:0030246">
    <property type="term" value="F:carbohydrate binding"/>
    <property type="evidence" value="ECO:0007669"/>
    <property type="project" value="InterPro"/>
</dbReference>
<dbReference type="InParanoid" id="A9V515"/>
<evidence type="ECO:0000259" key="1">
    <source>
        <dbReference type="PROSITE" id="PS50228"/>
    </source>
</evidence>
<dbReference type="Pfam" id="PF02140">
    <property type="entry name" value="SUEL_Lectin"/>
    <property type="match status" value="1"/>
</dbReference>
<reference evidence="2 3" key="1">
    <citation type="journal article" date="2008" name="Nature">
        <title>The genome of the choanoflagellate Monosiga brevicollis and the origin of metazoans.</title>
        <authorList>
            <consortium name="JGI Sequencing"/>
            <person name="King N."/>
            <person name="Westbrook M.J."/>
            <person name="Young S.L."/>
            <person name="Kuo A."/>
            <person name="Abedin M."/>
            <person name="Chapman J."/>
            <person name="Fairclough S."/>
            <person name="Hellsten U."/>
            <person name="Isogai Y."/>
            <person name="Letunic I."/>
            <person name="Marr M."/>
            <person name="Pincus D."/>
            <person name="Putnam N."/>
            <person name="Rokas A."/>
            <person name="Wright K.J."/>
            <person name="Zuzow R."/>
            <person name="Dirks W."/>
            <person name="Good M."/>
            <person name="Goodstein D."/>
            <person name="Lemons D."/>
            <person name="Li W."/>
            <person name="Lyons J.B."/>
            <person name="Morris A."/>
            <person name="Nichols S."/>
            <person name="Richter D.J."/>
            <person name="Salamov A."/>
            <person name="Bork P."/>
            <person name="Lim W.A."/>
            <person name="Manning G."/>
            <person name="Miller W.T."/>
            <person name="McGinnis W."/>
            <person name="Shapiro H."/>
            <person name="Tjian R."/>
            <person name="Grigoriev I.V."/>
            <person name="Rokhsar D."/>
        </authorList>
    </citation>
    <scope>NUCLEOTIDE SEQUENCE [LARGE SCALE GENOMIC DNA]</scope>
    <source>
        <strain evidence="3">MX1 / ATCC 50154</strain>
    </source>
</reference>
<dbReference type="AlphaFoldDB" id="A9V515"/>